<feature type="domain" description="ATPase" evidence="1">
    <location>
        <begin position="15"/>
        <end position="251"/>
    </location>
</feature>
<dbReference type="PANTHER" id="PTHR34301:SF8">
    <property type="entry name" value="ATPASE DOMAIN-CONTAINING PROTEIN"/>
    <property type="match status" value="1"/>
</dbReference>
<dbReference type="Gene3D" id="1.10.8.60">
    <property type="match status" value="1"/>
</dbReference>
<reference evidence="3" key="3">
    <citation type="journal article" date="2001" name="Genome Res.">
        <title>Genome evolution at the genus level: comparison of three complete genomes of hyperthermophilic archaea.</title>
        <authorList>
            <person name="Lecompte O."/>
            <person name="Ripp R."/>
            <person name="Puzos-Barbe V."/>
            <person name="Duprat S."/>
            <person name="Heilig R."/>
            <person name="Dietrich J."/>
            <person name="Thierry J.C."/>
            <person name="Poch O."/>
        </authorList>
    </citation>
    <scope>NUCLEOTIDE SEQUENCE</scope>
    <source>
        <strain evidence="3">Orsay</strain>
    </source>
</reference>
<dbReference type="PATRIC" id="fig|272844.11.peg.1046"/>
<protein>
    <submittedName>
        <fullName evidence="4">Archaeal ATPase</fullName>
    </submittedName>
</protein>
<sequence length="361" mass="41447">MLFDPRPKEKREDIFDREKEIDEIESAIRDYPITLILGIRRVGKSSLLKAVLNEMEGGIYIDVRKLYFESGGWITNVHLAKALEEAINSLKEPFKRILISSLKSIEGISVSGVKVRFTHRVSLSSLLERLNEQGEVILAFDEAQYLKFYGKSGRKEFLAMVAYAYDNLPNVSFVFTGSEVGLLHDFVGVSDYDSPIYGRVYREVTIEPFSRETSISFLRAGFEEAGVEVKEEEIKEAVDVLGGIPGWLVEFGYHYVKLGSFEEAMRMVLKRAEELVKGELEELKKRSPRYVLVLKAISLGFNRWKSIKEFVEARSGRIPNSRLASILENLQNMSWIRPVFEDNEKRYKILDPVVERIIKEL</sequence>
<dbReference type="PANTHER" id="PTHR34301">
    <property type="entry name" value="DNA-BINDING PROTEIN-RELATED"/>
    <property type="match status" value="1"/>
</dbReference>
<dbReference type="OrthoDB" id="132045at2157"/>
<evidence type="ECO:0000313" key="6">
    <source>
        <dbReference type="Proteomes" id="UP000009139"/>
    </source>
</evidence>
<reference evidence="3" key="2">
    <citation type="journal article" date="2000" name="J. Mol. Biol.">
        <title>Archaeal homologs of eukaryotic methylation guide small nucleolar RNAs: lessons from the Pyrococcus genomes.</title>
        <authorList>
            <person name="Gaspin C."/>
            <person name="Cavaille J."/>
            <person name="Erauso G."/>
        </authorList>
    </citation>
    <scope>NUCLEOTIDE SEQUENCE</scope>
    <source>
        <strain evidence="3">Orsay</strain>
    </source>
</reference>
<name>Q9V004_PYRAB</name>
<dbReference type="Pfam" id="PF21100">
    <property type="entry name" value="WHD_MCM"/>
    <property type="match status" value="1"/>
</dbReference>
<dbReference type="eggNOG" id="arCOG03169">
    <property type="taxonomic scope" value="Archaea"/>
</dbReference>
<keyword evidence="5" id="KW-1185">Reference proteome</keyword>
<dbReference type="Pfam" id="PF01637">
    <property type="entry name" value="ATPase_2"/>
    <property type="match status" value="1"/>
</dbReference>
<dbReference type="InterPro" id="IPR011579">
    <property type="entry name" value="ATPase_dom"/>
</dbReference>
<dbReference type="InterPro" id="IPR048907">
    <property type="entry name" value="WHD_MCM_arc"/>
</dbReference>
<evidence type="ECO:0000259" key="1">
    <source>
        <dbReference type="Pfam" id="PF01637"/>
    </source>
</evidence>
<evidence type="ECO:0000259" key="2">
    <source>
        <dbReference type="Pfam" id="PF21100"/>
    </source>
</evidence>
<evidence type="ECO:0000313" key="3">
    <source>
        <dbReference type="EMBL" id="CAB49902.1"/>
    </source>
</evidence>
<dbReference type="HOGENOM" id="CLU_061108_0_0_2"/>
<dbReference type="GO" id="GO:0005524">
    <property type="term" value="F:ATP binding"/>
    <property type="evidence" value="ECO:0007669"/>
    <property type="project" value="InterPro"/>
</dbReference>
<dbReference type="Proteomes" id="UP000000810">
    <property type="component" value="Chromosome"/>
</dbReference>
<dbReference type="AlphaFoldDB" id="Q9V004"/>
<dbReference type="EMBL" id="AJ248286">
    <property type="protein sequence ID" value="CAB49902.1"/>
    <property type="molecule type" value="Genomic_DNA"/>
</dbReference>
<dbReference type="RefSeq" id="WP_010868111.1">
    <property type="nucleotide sequence ID" value="NC_000868.1"/>
</dbReference>
<feature type="domain" description="MCM C-terminal" evidence="2">
    <location>
        <begin position="284"/>
        <end position="349"/>
    </location>
</feature>
<dbReference type="InterPro" id="IPR027417">
    <property type="entry name" value="P-loop_NTPase"/>
</dbReference>
<dbReference type="KEGG" id="pab:PAB0664"/>
<dbReference type="InterPro" id="IPR036388">
    <property type="entry name" value="WH-like_DNA-bd_sf"/>
</dbReference>
<dbReference type="PIR" id="A75075">
    <property type="entry name" value="A75075"/>
</dbReference>
<dbReference type="STRING" id="272844.PAB0664"/>
<reference evidence="3" key="1">
    <citation type="submission" date="1999-07" db="EMBL/GenBank/DDBJ databases">
        <authorList>
            <person name="Genoscope"/>
        </authorList>
    </citation>
    <scope>NUCLEOTIDE SEQUENCE</scope>
    <source>
        <strain evidence="3">Orsay</strain>
    </source>
</reference>
<organism evidence="3 5">
    <name type="scientific">Pyrococcus abyssi (strain GE5 / Orsay)</name>
    <dbReference type="NCBI Taxonomy" id="272844"/>
    <lineage>
        <taxon>Archaea</taxon>
        <taxon>Methanobacteriati</taxon>
        <taxon>Methanobacteriota</taxon>
        <taxon>Thermococci</taxon>
        <taxon>Thermococcales</taxon>
        <taxon>Thermococcaceae</taxon>
        <taxon>Pyrococcus</taxon>
    </lineage>
</organism>
<dbReference type="SUPFAM" id="SSF52540">
    <property type="entry name" value="P-loop containing nucleoside triphosphate hydrolases"/>
    <property type="match status" value="1"/>
</dbReference>
<evidence type="ECO:0000313" key="5">
    <source>
        <dbReference type="Proteomes" id="UP000000810"/>
    </source>
</evidence>
<reference evidence="4 6" key="5">
    <citation type="journal article" date="2012" name="Curr. Microbiol.">
        <title>Re-annotation of two hyperthermophilic archaea Pyrococcus abyssi GE5 and Pyrococcus furiosus DSM 3638.</title>
        <authorList>
            <person name="Gao J."/>
            <person name="Wang J."/>
        </authorList>
    </citation>
    <scope>GENOME REANNOTATION</scope>
    <source>
        <strain evidence="4">GE5</strain>
        <strain evidence="6">GE5 / Orsay</strain>
    </source>
</reference>
<reference evidence="3 5" key="4">
    <citation type="journal article" date="2003" name="Mol. Microbiol.">
        <title>An integrated analysis of the genome of the hyperthermophilic archaeon Pyrococcus abyssi.</title>
        <authorList>
            <person name="Cohen G."/>
            <person name="Barbe V."/>
            <person name="Flament D."/>
            <person name="Galperin M."/>
            <person name="Heilig R."/>
            <person name="Ripp R."/>
            <person name="Lecompte O."/>
            <person name="Prieur D."/>
            <person name="Poch O."/>
            <person name="Quellerou J."/>
            <person name="Thierry J.C."/>
            <person name="Van der Oost J."/>
            <person name="Weissenbach J."/>
            <person name="Zivanovic Y."/>
            <person name="Forterre P."/>
        </authorList>
    </citation>
    <scope>NUCLEOTIDE SEQUENCE [LARGE SCALE GENOMIC DNA]</scope>
    <source>
        <strain evidence="5">GE5 / Orsay</strain>
        <strain evidence="3">Orsay</strain>
    </source>
</reference>
<dbReference type="EMBL" id="HE613800">
    <property type="protein sequence ID" value="CCE70400.1"/>
    <property type="molecule type" value="Genomic_DNA"/>
</dbReference>
<accession>Q9V004</accession>
<proteinExistence type="predicted"/>
<evidence type="ECO:0000313" key="4">
    <source>
        <dbReference type="EMBL" id="CCE70400.1"/>
    </source>
</evidence>
<dbReference type="InterPro" id="IPR036390">
    <property type="entry name" value="WH_DNA-bd_sf"/>
</dbReference>
<dbReference type="SUPFAM" id="SSF46785">
    <property type="entry name" value="Winged helix' DNA-binding domain"/>
    <property type="match status" value="1"/>
</dbReference>
<dbReference type="Gene3D" id="1.10.10.10">
    <property type="entry name" value="Winged helix-like DNA-binding domain superfamily/Winged helix DNA-binding domain"/>
    <property type="match status" value="1"/>
</dbReference>
<dbReference type="Gene3D" id="3.40.50.300">
    <property type="entry name" value="P-loop containing nucleotide triphosphate hydrolases"/>
    <property type="match status" value="1"/>
</dbReference>
<dbReference type="Proteomes" id="UP000009139">
    <property type="component" value="Chromosome"/>
</dbReference>
<gene>
    <name evidence="3" type="ordered locus">PAB0664</name>
</gene>